<dbReference type="PANTHER" id="PTHR34408:SF1">
    <property type="entry name" value="GLYCOSYL HYDROLASE FAMILY 19 DOMAIN-CONTAINING PROTEIN HI_1415"/>
    <property type="match status" value="1"/>
</dbReference>
<dbReference type="PANTHER" id="PTHR34408">
    <property type="entry name" value="FAMILY PROTEIN, PUTATIVE-RELATED"/>
    <property type="match status" value="1"/>
</dbReference>
<feature type="domain" description="Glycoside hydrolase family 19 catalytic" evidence="1">
    <location>
        <begin position="128"/>
        <end position="181"/>
    </location>
</feature>
<evidence type="ECO:0000313" key="3">
    <source>
        <dbReference type="Proteomes" id="UP000008392"/>
    </source>
</evidence>
<keyword evidence="2" id="KW-0378">Hydrolase</keyword>
<reference evidence="3" key="6">
    <citation type="submission" date="2011-05" db="EMBL/GenBank/DDBJ databases">
        <title>Complete sequence of Collimonas fungivorans Ter331.</title>
        <authorList>
            <person name="Leveau J.H."/>
        </authorList>
    </citation>
    <scope>NUCLEOTIDE SEQUENCE [LARGE SCALE GENOMIC DNA]</scope>
    <source>
        <strain evidence="3">Ter331</strain>
    </source>
</reference>
<dbReference type="GO" id="GO:0016998">
    <property type="term" value="P:cell wall macromolecule catabolic process"/>
    <property type="evidence" value="ECO:0007669"/>
    <property type="project" value="InterPro"/>
</dbReference>
<gene>
    <name evidence="2" type="primary">chiIII</name>
    <name evidence="2" type="ordered locus">CFU_1617</name>
</gene>
<proteinExistence type="predicted"/>
<keyword evidence="2" id="KW-0326">Glycosidase</keyword>
<protein>
    <submittedName>
        <fullName evidence="2">Glycoside hydrolase, family 19 lytic protein</fullName>
        <ecNumber evidence="2">3.2.1.14</ecNumber>
    </submittedName>
</protein>
<dbReference type="Proteomes" id="UP000008392">
    <property type="component" value="Chromosome"/>
</dbReference>
<name>G0A8H6_COLFT</name>
<dbReference type="GO" id="GO:0008843">
    <property type="term" value="F:endochitinase activity"/>
    <property type="evidence" value="ECO:0007669"/>
    <property type="project" value="UniProtKB-EC"/>
</dbReference>
<dbReference type="EMBL" id="CP002745">
    <property type="protein sequence ID" value="AEK61449.1"/>
    <property type="molecule type" value="Genomic_DNA"/>
</dbReference>
<reference evidence="2 3" key="1">
    <citation type="journal article" date="2004" name="Environ. Microbiol.">
        <title>Phylogeny-function analysis of (meta)genomic libraries: screening for expression of ribosomal RNA genes by large-insert library fluorescent in situ hybridization (LIL-FISH).</title>
        <authorList>
            <person name="Leveau J.H."/>
            <person name="Gerards S."/>
            <person name="de Boer W."/>
            <person name="van Veen J.A."/>
        </authorList>
    </citation>
    <scope>NUCLEOTIDE SEQUENCE [LARGE SCALE GENOMIC DNA]</scope>
    <source>
        <strain evidence="2 3">Ter331</strain>
    </source>
</reference>
<reference evidence="2 3" key="2">
    <citation type="journal article" date="2006" name="J. Microbiol. Methods">
        <title>Genomic flank-sequencing of plasposon insertion sites for rapid identification of functional genes.</title>
        <authorList>
            <person name="Leveau J.H."/>
            <person name="Gerards S."/>
            <person name="Fritsche K."/>
            <person name="Zondag G."/>
            <person name="van Veen J.A."/>
        </authorList>
    </citation>
    <scope>NUCLEOTIDE SEQUENCE [LARGE SCALE GENOMIC DNA]</scope>
    <source>
        <strain evidence="2 3">Ter331</strain>
    </source>
</reference>
<keyword evidence="3" id="KW-1185">Reference proteome</keyword>
<dbReference type="Gene3D" id="1.10.530.10">
    <property type="match status" value="1"/>
</dbReference>
<reference evidence="2 3" key="4">
    <citation type="journal article" date="2010" name="Environ. Microbiol.">
        <title>The bacterial genus Collimonas: mycophagy, weathering and other adaptive solutions to life in oligotrophic soil environments.</title>
        <authorList>
            <person name="Leveau J.H."/>
            <person name="Uroz S."/>
            <person name="de Boer W."/>
        </authorList>
    </citation>
    <scope>NUCLEOTIDE SEQUENCE [LARGE SCALE GENOMIC DNA]</scope>
    <source>
        <strain evidence="2 3">Ter331</strain>
    </source>
</reference>
<dbReference type="HOGENOM" id="CLU_073833_2_0_4"/>
<evidence type="ECO:0000313" key="2">
    <source>
        <dbReference type="EMBL" id="AEK61449.1"/>
    </source>
</evidence>
<dbReference type="SUPFAM" id="SSF53955">
    <property type="entry name" value="Lysozyme-like"/>
    <property type="match status" value="1"/>
</dbReference>
<dbReference type="eggNOG" id="COG3179">
    <property type="taxonomic scope" value="Bacteria"/>
</dbReference>
<sequence length="231" mass="25660">MNLCTDLLVFLSEDTMPAISQNQLASLLGTAADNPRVTVWLDPINAAFTEWSIGTPHRQAAFLAQILHESAQFKYLSENLNYSAARLRQVWPRRFPTDGSALKYASNPEKLANNIYADRLGNGDEASGDGWKYRGRGLIQLTGRDNYERCGKALELDLLAQPELLQEPAGAARSAAWYWASTGLNELADLKPDGNAREDFVKICQRVNGGNVGLQSRLDYWDKAMQILALK</sequence>
<organism evidence="2 3">
    <name type="scientific">Collimonas fungivorans (strain Ter331)</name>
    <dbReference type="NCBI Taxonomy" id="1005048"/>
    <lineage>
        <taxon>Bacteria</taxon>
        <taxon>Pseudomonadati</taxon>
        <taxon>Pseudomonadota</taxon>
        <taxon>Betaproteobacteria</taxon>
        <taxon>Burkholderiales</taxon>
        <taxon>Oxalobacteraceae</taxon>
        <taxon>Collimonas</taxon>
    </lineage>
</organism>
<dbReference type="AlphaFoldDB" id="G0A8H6"/>
<evidence type="ECO:0000259" key="1">
    <source>
        <dbReference type="Pfam" id="PF00182"/>
    </source>
</evidence>
<dbReference type="STRING" id="1005048.CFU_1617"/>
<reference evidence="2 3" key="3">
    <citation type="journal article" date="2008" name="FEMS Microbiol. Ecol.">
        <title>Identification and characterization of genes underlying chitinolysis in Collimonas fungivorans Ter331.</title>
        <authorList>
            <person name="Fritsche K."/>
            <person name="de Boer W."/>
            <person name="Gerards S."/>
            <person name="van den Berg M."/>
            <person name="van Veen J.A."/>
            <person name="Leveau J.H."/>
        </authorList>
    </citation>
    <scope>NUCLEOTIDE SEQUENCE [LARGE SCALE GENOMIC DNA]</scope>
    <source>
        <strain evidence="2 3">Ter331</strain>
    </source>
</reference>
<dbReference type="InterPro" id="IPR000726">
    <property type="entry name" value="Glyco_hydro_19_cat"/>
</dbReference>
<dbReference type="InterPro" id="IPR052354">
    <property type="entry name" value="Cell_Wall_Dynamics_Protein"/>
</dbReference>
<dbReference type="KEGG" id="cfu:CFU_1617"/>
<dbReference type="Pfam" id="PF00182">
    <property type="entry name" value="Glyco_hydro_19"/>
    <property type="match status" value="1"/>
</dbReference>
<accession>G0A8H6</accession>
<dbReference type="InterPro" id="IPR023346">
    <property type="entry name" value="Lysozyme-like_dom_sf"/>
</dbReference>
<dbReference type="EC" id="3.2.1.14" evidence="2"/>
<dbReference type="GO" id="GO:0006032">
    <property type="term" value="P:chitin catabolic process"/>
    <property type="evidence" value="ECO:0007669"/>
    <property type="project" value="InterPro"/>
</dbReference>
<reference evidence="2 3" key="5">
    <citation type="journal article" date="2011" name="ISME J.">
        <title>Dual transcriptional profiling of a bacterial/fungal confrontation: Collimonas fungivorans versus Aspergillus niger.</title>
        <authorList>
            <person name="Mela F."/>
            <person name="Fritsche K."/>
            <person name="de Boer W."/>
            <person name="van Veen J.A."/>
            <person name="de Graaff L.H."/>
            <person name="van den Berg M."/>
            <person name="Leveau J.H."/>
        </authorList>
    </citation>
    <scope>NUCLEOTIDE SEQUENCE [LARGE SCALE GENOMIC DNA]</scope>
    <source>
        <strain evidence="2 3">Ter331</strain>
    </source>
</reference>